<sequence>MADREFSRQKVFTGVGQEKAVKRHSKLPMRQFAYLSSGLSKALELDGGREWVGVGRQARRVLRFANLGNGVWPTIIITRPGSLGIDRKIERANEEHHSEKE</sequence>
<dbReference type="AlphaFoldDB" id="A0AA40GH03"/>
<evidence type="ECO:0000313" key="2">
    <source>
        <dbReference type="Proteomes" id="UP001177670"/>
    </source>
</evidence>
<organism evidence="1 2">
    <name type="scientific">Melipona bicolor</name>
    <dbReference type="NCBI Taxonomy" id="60889"/>
    <lineage>
        <taxon>Eukaryota</taxon>
        <taxon>Metazoa</taxon>
        <taxon>Ecdysozoa</taxon>
        <taxon>Arthropoda</taxon>
        <taxon>Hexapoda</taxon>
        <taxon>Insecta</taxon>
        <taxon>Pterygota</taxon>
        <taxon>Neoptera</taxon>
        <taxon>Endopterygota</taxon>
        <taxon>Hymenoptera</taxon>
        <taxon>Apocrita</taxon>
        <taxon>Aculeata</taxon>
        <taxon>Apoidea</taxon>
        <taxon>Anthophila</taxon>
        <taxon>Apidae</taxon>
        <taxon>Melipona</taxon>
    </lineage>
</organism>
<accession>A0AA40GH03</accession>
<reference evidence="1" key="1">
    <citation type="submission" date="2021-10" db="EMBL/GenBank/DDBJ databases">
        <title>Melipona bicolor Genome sequencing and assembly.</title>
        <authorList>
            <person name="Araujo N.S."/>
            <person name="Arias M.C."/>
        </authorList>
    </citation>
    <scope>NUCLEOTIDE SEQUENCE</scope>
    <source>
        <strain evidence="1">USP_2M_L1-L4_2017</strain>
        <tissue evidence="1">Whole body</tissue>
    </source>
</reference>
<proteinExistence type="predicted"/>
<protein>
    <submittedName>
        <fullName evidence="1">Uncharacterized protein</fullName>
    </submittedName>
</protein>
<comment type="caution">
    <text evidence="1">The sequence shown here is derived from an EMBL/GenBank/DDBJ whole genome shotgun (WGS) entry which is preliminary data.</text>
</comment>
<name>A0AA40GH03_9HYME</name>
<evidence type="ECO:0000313" key="1">
    <source>
        <dbReference type="EMBL" id="KAK1137668.1"/>
    </source>
</evidence>
<gene>
    <name evidence="1" type="ORF">K0M31_002166</name>
</gene>
<dbReference type="Proteomes" id="UP001177670">
    <property type="component" value="Unassembled WGS sequence"/>
</dbReference>
<dbReference type="EMBL" id="JAHYIQ010000001">
    <property type="protein sequence ID" value="KAK1137668.1"/>
    <property type="molecule type" value="Genomic_DNA"/>
</dbReference>
<keyword evidence="2" id="KW-1185">Reference proteome</keyword>